<dbReference type="InterPro" id="IPR011993">
    <property type="entry name" value="PH-like_dom_sf"/>
</dbReference>
<keyword evidence="4" id="KW-1185">Reference proteome</keyword>
<evidence type="ECO:0000313" key="4">
    <source>
        <dbReference type="Proteomes" id="UP000649617"/>
    </source>
</evidence>
<dbReference type="OrthoDB" id="432141at2759"/>
<feature type="compositionally biased region" description="Basic and acidic residues" evidence="1">
    <location>
        <begin position="10"/>
        <end position="20"/>
    </location>
</feature>
<feature type="region of interest" description="Disordered" evidence="1">
    <location>
        <begin position="1"/>
        <end position="48"/>
    </location>
</feature>
<dbReference type="CDD" id="cd00821">
    <property type="entry name" value="PH"/>
    <property type="match status" value="1"/>
</dbReference>
<evidence type="ECO:0000256" key="1">
    <source>
        <dbReference type="SAM" id="MobiDB-lite"/>
    </source>
</evidence>
<dbReference type="Gene3D" id="2.30.29.30">
    <property type="entry name" value="Pleckstrin-homology domain (PH domain)/Phosphotyrosine-binding domain (PTB)"/>
    <property type="match status" value="1"/>
</dbReference>
<proteinExistence type="predicted"/>
<organism evidence="3 4">
    <name type="scientific">Symbiodinium pilosum</name>
    <name type="common">Dinoflagellate</name>
    <dbReference type="NCBI Taxonomy" id="2952"/>
    <lineage>
        <taxon>Eukaryota</taxon>
        <taxon>Sar</taxon>
        <taxon>Alveolata</taxon>
        <taxon>Dinophyceae</taxon>
        <taxon>Suessiales</taxon>
        <taxon>Symbiodiniaceae</taxon>
        <taxon>Symbiodinium</taxon>
    </lineage>
</organism>
<dbReference type="InterPro" id="IPR001849">
    <property type="entry name" value="PH_domain"/>
</dbReference>
<dbReference type="EMBL" id="CAJNIZ010007291">
    <property type="protein sequence ID" value="CAE7256845.1"/>
    <property type="molecule type" value="Genomic_DNA"/>
</dbReference>
<dbReference type="SMART" id="SM00233">
    <property type="entry name" value="PH"/>
    <property type="match status" value="1"/>
</dbReference>
<sequence length="425" mass="46816">MLRSASQSSGRRESLADRLASRNVQKSIPNGIRSSSVPSRVTRGQGQDAQLVRPQALFPGPSGERGHSHEGWLAKRSSGKISGRWQRRYFRLQGCFLRYMQTPTSTAKKTFDLRKVRNLSVVDLHELELDFGFRVWRLRCADAATAKRWMVLLEAARLTGLRDGGGEDFSDGEVSGEESSSCTVSSSLSVTTATSFASESLETAEPSTPKFGSNVRPPPLSDILELDLLRLDGNFVTWFPFLVKSEEETRVFRDLSTAAVLDGLSSALRHLWASLSGTSEVEVPQAMLDASKAAQQAVFSQVTGQGKSSAREWVDHFFGEFLTRILQAVEDWVAMMDPSAEDLSQIAQWIVFEARPAILHFCAAGIVAGEAALSSSAIYDTLENFLLREWESRSCEESATLFAQIFEGYREAVPQLAPGLRHLGA</sequence>
<dbReference type="SUPFAM" id="SSF50729">
    <property type="entry name" value="PH domain-like"/>
    <property type="match status" value="1"/>
</dbReference>
<protein>
    <submittedName>
        <fullName evidence="3">Dnmt3b protein</fullName>
    </submittedName>
</protein>
<accession>A0A812M7S1</accession>
<gene>
    <name evidence="3" type="primary">Dnmt3b</name>
    <name evidence="3" type="ORF">SPIL2461_LOCUS5240</name>
</gene>
<evidence type="ECO:0000313" key="3">
    <source>
        <dbReference type="EMBL" id="CAE7256845.1"/>
    </source>
</evidence>
<reference evidence="3" key="1">
    <citation type="submission" date="2021-02" db="EMBL/GenBank/DDBJ databases">
        <authorList>
            <person name="Dougan E. K."/>
            <person name="Rhodes N."/>
            <person name="Thang M."/>
            <person name="Chan C."/>
        </authorList>
    </citation>
    <scope>NUCLEOTIDE SEQUENCE</scope>
</reference>
<feature type="compositionally biased region" description="Polar residues" evidence="1">
    <location>
        <begin position="22"/>
        <end position="48"/>
    </location>
</feature>
<dbReference type="AlphaFoldDB" id="A0A812M7S1"/>
<dbReference type="Proteomes" id="UP000649617">
    <property type="component" value="Unassembled WGS sequence"/>
</dbReference>
<feature type="non-terminal residue" evidence="3">
    <location>
        <position position="425"/>
    </location>
</feature>
<comment type="caution">
    <text evidence="3">The sequence shown here is derived from an EMBL/GenBank/DDBJ whole genome shotgun (WGS) entry which is preliminary data.</text>
</comment>
<feature type="domain" description="PH" evidence="2">
    <location>
        <begin position="66"/>
        <end position="158"/>
    </location>
</feature>
<evidence type="ECO:0000259" key="2">
    <source>
        <dbReference type="PROSITE" id="PS50003"/>
    </source>
</evidence>
<name>A0A812M7S1_SYMPI</name>
<dbReference type="PROSITE" id="PS50003">
    <property type="entry name" value="PH_DOMAIN"/>
    <property type="match status" value="1"/>
</dbReference>
<dbReference type="Pfam" id="PF00169">
    <property type="entry name" value="PH"/>
    <property type="match status" value="1"/>
</dbReference>